<keyword evidence="3 7" id="KW-0694">RNA-binding</keyword>
<dbReference type="GO" id="GO:0003735">
    <property type="term" value="F:structural constituent of ribosome"/>
    <property type="evidence" value="ECO:0007669"/>
    <property type="project" value="InterPro"/>
</dbReference>
<evidence type="ECO:0000259" key="8">
    <source>
        <dbReference type="PROSITE" id="PS00651"/>
    </source>
</evidence>
<dbReference type="InterPro" id="IPR036791">
    <property type="entry name" value="Ribosomal_bL9_C_sf"/>
</dbReference>
<dbReference type="PANTHER" id="PTHR21368">
    <property type="entry name" value="50S RIBOSOMAL PROTEIN L9"/>
    <property type="match status" value="1"/>
</dbReference>
<dbReference type="PROSITE" id="PS00651">
    <property type="entry name" value="RIBOSOMAL_L9"/>
    <property type="match status" value="1"/>
</dbReference>
<dbReference type="AlphaFoldDB" id="A0A4D6YAB0"/>
<accession>A0A4D6YAB0</accession>
<reference evidence="9 10" key="1">
    <citation type="submission" date="2018-12" db="EMBL/GenBank/DDBJ databases">
        <authorList>
            <person name="Chong R.A."/>
        </authorList>
    </citation>
    <scope>NUCLEOTIDE SEQUENCE [LARGE SCALE GENOMIC DNA]</scope>
    <source>
        <strain evidence="9 10">Tca</strain>
    </source>
</reference>
<dbReference type="GO" id="GO:0006412">
    <property type="term" value="P:translation"/>
    <property type="evidence" value="ECO:0007669"/>
    <property type="project" value="UniProtKB-UniRule"/>
</dbReference>
<keyword evidence="10" id="KW-1185">Reference proteome</keyword>
<protein>
    <recommendedName>
        <fullName evidence="6 7">Large ribosomal subunit protein bL9</fullName>
    </recommendedName>
</protein>
<dbReference type="OrthoDB" id="9788336at2"/>
<dbReference type="InterPro" id="IPR020070">
    <property type="entry name" value="Ribosomal_bL9_N"/>
</dbReference>
<dbReference type="NCBIfam" id="TIGR00158">
    <property type="entry name" value="L9"/>
    <property type="match status" value="1"/>
</dbReference>
<evidence type="ECO:0000256" key="7">
    <source>
        <dbReference type="HAMAP-Rule" id="MF_00503"/>
    </source>
</evidence>
<evidence type="ECO:0000313" key="10">
    <source>
        <dbReference type="Proteomes" id="UP000298782"/>
    </source>
</evidence>
<name>A0A4D6YAB0_9GAMM</name>
<gene>
    <name evidence="7" type="primary">rplI</name>
    <name evidence="9" type="ORF">D9V80_02260</name>
</gene>
<dbReference type="InterPro" id="IPR036935">
    <property type="entry name" value="Ribosomal_bL9_N_sf"/>
</dbReference>
<evidence type="ECO:0000256" key="2">
    <source>
        <dbReference type="ARBA" id="ARBA00022730"/>
    </source>
</evidence>
<evidence type="ECO:0000256" key="4">
    <source>
        <dbReference type="ARBA" id="ARBA00022980"/>
    </source>
</evidence>
<keyword evidence="4 7" id="KW-0689">Ribosomal protein</keyword>
<dbReference type="Gene3D" id="3.10.430.100">
    <property type="entry name" value="Ribosomal protein L9, C-terminal domain"/>
    <property type="match status" value="1"/>
</dbReference>
<dbReference type="InterPro" id="IPR020594">
    <property type="entry name" value="Ribosomal_bL9_bac/chp"/>
</dbReference>
<evidence type="ECO:0000256" key="3">
    <source>
        <dbReference type="ARBA" id="ARBA00022884"/>
    </source>
</evidence>
<evidence type="ECO:0000256" key="1">
    <source>
        <dbReference type="ARBA" id="ARBA00010605"/>
    </source>
</evidence>
<comment type="similarity">
    <text evidence="1 7">Belongs to the bacterial ribosomal protein bL9 family.</text>
</comment>
<reference evidence="9 10" key="2">
    <citation type="submission" date="2019-05" db="EMBL/GenBank/DDBJ databases">
        <title>Genome evolution of the obligate endosymbiont Buchnera aphidicola.</title>
        <authorList>
            <person name="Moran N.A."/>
        </authorList>
    </citation>
    <scope>NUCLEOTIDE SEQUENCE [LARGE SCALE GENOMIC DNA]</scope>
    <source>
        <strain evidence="9 10">Tca</strain>
    </source>
</reference>
<dbReference type="RefSeq" id="WP_158353824.1">
    <property type="nucleotide sequence ID" value="NZ_CP034852.1"/>
</dbReference>
<organism evidence="9 10">
    <name type="scientific">Buchnera aphidicola</name>
    <name type="common">Thelaxes californica</name>
    <dbReference type="NCBI Taxonomy" id="1315998"/>
    <lineage>
        <taxon>Bacteria</taxon>
        <taxon>Pseudomonadati</taxon>
        <taxon>Pseudomonadota</taxon>
        <taxon>Gammaproteobacteria</taxon>
        <taxon>Enterobacterales</taxon>
        <taxon>Erwiniaceae</taxon>
        <taxon>Buchnera</taxon>
    </lineage>
</organism>
<keyword evidence="2 7" id="KW-0699">rRNA-binding</keyword>
<sequence length="150" mass="16685">MKVILISKVYNIGLIGDEVEVNAGYARNFLIPSGKAVIANKKNLDILHEQRKQKAQESYNKFVLSKAKAEKIKSLQPIIIFSKSGEGGKLFGSIGIRDIIKSIRILGIKLNKSDFKLPSGTLRTIGEHVVLFNPHKDVCENITLKIVSER</sequence>
<evidence type="ECO:0000313" key="9">
    <source>
        <dbReference type="EMBL" id="QCI26956.1"/>
    </source>
</evidence>
<dbReference type="InterPro" id="IPR009027">
    <property type="entry name" value="Ribosomal_bL9/RNase_H1_N"/>
</dbReference>
<dbReference type="SUPFAM" id="SSF55653">
    <property type="entry name" value="Ribosomal protein L9 C-domain"/>
    <property type="match status" value="1"/>
</dbReference>
<dbReference type="InterPro" id="IPR000244">
    <property type="entry name" value="Ribosomal_bL9"/>
</dbReference>
<dbReference type="HAMAP" id="MF_00503">
    <property type="entry name" value="Ribosomal_bL9"/>
    <property type="match status" value="1"/>
</dbReference>
<keyword evidence="5 7" id="KW-0687">Ribonucleoprotein</keyword>
<dbReference type="Pfam" id="PF03948">
    <property type="entry name" value="Ribosomal_L9_C"/>
    <property type="match status" value="1"/>
</dbReference>
<proteinExistence type="inferred from homology"/>
<dbReference type="Gene3D" id="3.40.5.10">
    <property type="entry name" value="Ribosomal protein L9, N-terminal domain"/>
    <property type="match status" value="1"/>
</dbReference>
<dbReference type="InterPro" id="IPR020069">
    <property type="entry name" value="Ribosomal_bL9_C"/>
</dbReference>
<dbReference type="GO" id="GO:0019843">
    <property type="term" value="F:rRNA binding"/>
    <property type="evidence" value="ECO:0007669"/>
    <property type="project" value="UniProtKB-UniRule"/>
</dbReference>
<dbReference type="GO" id="GO:1990904">
    <property type="term" value="C:ribonucleoprotein complex"/>
    <property type="evidence" value="ECO:0007669"/>
    <property type="project" value="UniProtKB-KW"/>
</dbReference>
<evidence type="ECO:0000256" key="5">
    <source>
        <dbReference type="ARBA" id="ARBA00023274"/>
    </source>
</evidence>
<dbReference type="Proteomes" id="UP000298782">
    <property type="component" value="Chromosome"/>
</dbReference>
<dbReference type="EMBL" id="CP034852">
    <property type="protein sequence ID" value="QCI26956.1"/>
    <property type="molecule type" value="Genomic_DNA"/>
</dbReference>
<comment type="function">
    <text evidence="7">Binds to the 23S rRNA.</text>
</comment>
<feature type="domain" description="Ribosomal protein L9" evidence="8">
    <location>
        <begin position="13"/>
        <end position="40"/>
    </location>
</feature>
<evidence type="ECO:0000256" key="6">
    <source>
        <dbReference type="ARBA" id="ARBA00035292"/>
    </source>
</evidence>
<dbReference type="Pfam" id="PF01281">
    <property type="entry name" value="Ribosomal_L9_N"/>
    <property type="match status" value="1"/>
</dbReference>
<dbReference type="GO" id="GO:0005840">
    <property type="term" value="C:ribosome"/>
    <property type="evidence" value="ECO:0007669"/>
    <property type="project" value="UniProtKB-KW"/>
</dbReference>
<dbReference type="SUPFAM" id="SSF55658">
    <property type="entry name" value="L9 N-domain-like"/>
    <property type="match status" value="1"/>
</dbReference>